<dbReference type="Proteomes" id="UP000053789">
    <property type="component" value="Unassembled WGS sequence"/>
</dbReference>
<protein>
    <submittedName>
        <fullName evidence="2">Uncharacterized protein</fullName>
    </submittedName>
</protein>
<dbReference type="AlphaFoldDB" id="A0A0D2FVX5"/>
<dbReference type="OrthoDB" id="4160225at2759"/>
<feature type="compositionally biased region" description="Basic and acidic residues" evidence="1">
    <location>
        <begin position="134"/>
        <end position="150"/>
    </location>
</feature>
<reference evidence="2" key="1">
    <citation type="submission" date="2015-01" db="EMBL/GenBank/DDBJ databases">
        <title>The Genome Sequence of Cladophialophora bantiana CBS 173.52.</title>
        <authorList>
            <consortium name="The Broad Institute Genomics Platform"/>
            <person name="Cuomo C."/>
            <person name="de Hoog S."/>
            <person name="Gorbushina A."/>
            <person name="Stielow B."/>
            <person name="Teixiera M."/>
            <person name="Abouelleil A."/>
            <person name="Chapman S.B."/>
            <person name="Priest M."/>
            <person name="Young S.K."/>
            <person name="Wortman J."/>
            <person name="Nusbaum C."/>
            <person name="Birren B."/>
        </authorList>
    </citation>
    <scope>NUCLEOTIDE SEQUENCE [LARGE SCALE GENOMIC DNA]</scope>
    <source>
        <strain evidence="2">CBS 173.52</strain>
    </source>
</reference>
<proteinExistence type="predicted"/>
<feature type="compositionally biased region" description="Polar residues" evidence="1">
    <location>
        <begin position="189"/>
        <end position="199"/>
    </location>
</feature>
<sequence length="577" mass="61493">MTKLTKNPPPAYPGKSNSNSPGSLQNAVPYENLPQGAQPPVPVTTAVLPSSYNDPLPDTNPFSPNFNPGPVSNTSQQPTPFSPVSPIAESSPIERSSQAPLQAPKPQRPSADQRKSVDLRRLDGKPYPGSNPATEKEKPKIVKVAKDMHDGALPPVYKRQASDPINPSEVASALSNTHKCGNCGKKHGQSNGLGHSCNQCGKRKSNAPESTPPAFAPVPMPTATTHARTFSEGQTSHGSSSRLSESTAGPSGSPSSSTGTRCCTKCGRYKRPAPVPNPFDQLRPNGSGPATAPMPMANHPAMRPGLTIQPNAPGNHPTYPKIDVIPPSASTYKAVNSPFSNYGDDSPLVSKATKQEFKLFRNSSLARSLSRRLSKKDKTSTSTAAAPLPSQQLARQSGEQSAGTLINMISTAMQGPGNERDPQYSKLTAGGEPADRPQTPFSFVGGKDEQDAFEMVDLRDRASVSSHASQDSMKEVLGPQISVTQSDSEYQTGVPDHIDVIPRSKSVEAQRDQHLSVNGAENRPPITRFKSLRQGVSRMGSVSRSTSLKRLGSLKTVHHAWYVEGTDGNNENIVPVF</sequence>
<name>A0A0D2FVX5_CLAB1</name>
<feature type="compositionally biased region" description="Polar residues" evidence="1">
    <location>
        <begin position="389"/>
        <end position="413"/>
    </location>
</feature>
<dbReference type="EMBL" id="KN846992">
    <property type="protein sequence ID" value="KIW90692.1"/>
    <property type="molecule type" value="Genomic_DNA"/>
</dbReference>
<gene>
    <name evidence="2" type="ORF">Z519_08475</name>
</gene>
<feature type="compositionally biased region" description="Polar residues" evidence="1">
    <location>
        <begin position="15"/>
        <end position="26"/>
    </location>
</feature>
<feature type="compositionally biased region" description="Pro residues" evidence="1">
    <location>
        <begin position="210"/>
        <end position="220"/>
    </location>
</feature>
<feature type="region of interest" description="Disordered" evidence="1">
    <location>
        <begin position="185"/>
        <end position="304"/>
    </location>
</feature>
<dbReference type="HOGENOM" id="CLU_481485_0_0_1"/>
<feature type="region of interest" description="Disordered" evidence="1">
    <location>
        <begin position="1"/>
        <end position="170"/>
    </location>
</feature>
<evidence type="ECO:0000313" key="2">
    <source>
        <dbReference type="EMBL" id="KIW90692.1"/>
    </source>
</evidence>
<evidence type="ECO:0000313" key="3">
    <source>
        <dbReference type="Proteomes" id="UP000053789"/>
    </source>
</evidence>
<evidence type="ECO:0000256" key="1">
    <source>
        <dbReference type="SAM" id="MobiDB-lite"/>
    </source>
</evidence>
<dbReference type="RefSeq" id="XP_016617361.1">
    <property type="nucleotide sequence ID" value="XM_016766203.1"/>
</dbReference>
<feature type="compositionally biased region" description="Low complexity" evidence="1">
    <location>
        <begin position="244"/>
        <end position="260"/>
    </location>
</feature>
<feature type="compositionally biased region" description="Basic and acidic residues" evidence="1">
    <location>
        <begin position="111"/>
        <end position="124"/>
    </location>
</feature>
<organism evidence="2 3">
    <name type="scientific">Cladophialophora bantiana (strain ATCC 10958 / CBS 173.52 / CDC B-1940 / NIH 8579)</name>
    <name type="common">Xylohypha bantiana</name>
    <dbReference type="NCBI Taxonomy" id="1442370"/>
    <lineage>
        <taxon>Eukaryota</taxon>
        <taxon>Fungi</taxon>
        <taxon>Dikarya</taxon>
        <taxon>Ascomycota</taxon>
        <taxon>Pezizomycotina</taxon>
        <taxon>Eurotiomycetes</taxon>
        <taxon>Chaetothyriomycetidae</taxon>
        <taxon>Chaetothyriales</taxon>
        <taxon>Herpotrichiellaceae</taxon>
        <taxon>Cladophialophora</taxon>
    </lineage>
</organism>
<accession>A0A0D2FVX5</accession>
<keyword evidence="3" id="KW-1185">Reference proteome</keyword>
<dbReference type="GeneID" id="27701403"/>
<feature type="region of interest" description="Disordered" evidence="1">
    <location>
        <begin position="368"/>
        <end position="445"/>
    </location>
</feature>
<feature type="compositionally biased region" description="Polar residues" evidence="1">
    <location>
        <begin position="222"/>
        <end position="243"/>
    </location>
</feature>
<feature type="compositionally biased region" description="Polar residues" evidence="1">
    <location>
        <begin position="60"/>
        <end position="79"/>
    </location>
</feature>